<dbReference type="EMBL" id="CP025958">
    <property type="protein sequence ID" value="AWM37521.1"/>
    <property type="molecule type" value="Genomic_DNA"/>
</dbReference>
<evidence type="ECO:0000313" key="5">
    <source>
        <dbReference type="Proteomes" id="UP000245802"/>
    </source>
</evidence>
<protein>
    <submittedName>
        <fullName evidence="4">IS5/IS1182 family transposase</fullName>
    </submittedName>
</protein>
<proteinExistence type="predicted"/>
<evidence type="ECO:0000259" key="2">
    <source>
        <dbReference type="Pfam" id="PF01609"/>
    </source>
</evidence>
<dbReference type="InterPro" id="IPR025161">
    <property type="entry name" value="IS402-like_dom"/>
</dbReference>
<dbReference type="GO" id="GO:0006313">
    <property type="term" value="P:DNA transposition"/>
    <property type="evidence" value="ECO:0007669"/>
    <property type="project" value="InterPro"/>
</dbReference>
<dbReference type="InterPro" id="IPR002559">
    <property type="entry name" value="Transposase_11"/>
</dbReference>
<name>A0A2Z3GXZ9_9BACT</name>
<dbReference type="RefSeq" id="WP_033198625.1">
    <property type="nucleotide sequence ID" value="NZ_CP025958.1"/>
</dbReference>
<dbReference type="GO" id="GO:0004803">
    <property type="term" value="F:transposase activity"/>
    <property type="evidence" value="ECO:0007669"/>
    <property type="project" value="InterPro"/>
</dbReference>
<dbReference type="GO" id="GO:0003677">
    <property type="term" value="F:DNA binding"/>
    <property type="evidence" value="ECO:0007669"/>
    <property type="project" value="InterPro"/>
</dbReference>
<reference evidence="4 5" key="1">
    <citation type="submission" date="2018-01" db="EMBL/GenBank/DDBJ databases">
        <title>G. obscuriglobus.</title>
        <authorList>
            <person name="Franke J."/>
            <person name="Blomberg W."/>
            <person name="Selmecki A."/>
        </authorList>
    </citation>
    <scope>NUCLEOTIDE SEQUENCE [LARGE SCALE GENOMIC DNA]</scope>
    <source>
        <strain evidence="4 5">DSM 5831</strain>
    </source>
</reference>
<organism evidence="4 5">
    <name type="scientific">Gemmata obscuriglobus</name>
    <dbReference type="NCBI Taxonomy" id="114"/>
    <lineage>
        <taxon>Bacteria</taxon>
        <taxon>Pseudomonadati</taxon>
        <taxon>Planctomycetota</taxon>
        <taxon>Planctomycetia</taxon>
        <taxon>Gemmatales</taxon>
        <taxon>Gemmataceae</taxon>
        <taxon>Gemmata</taxon>
    </lineage>
</organism>
<dbReference type="Pfam" id="PF01609">
    <property type="entry name" value="DDE_Tnp_1"/>
    <property type="match status" value="1"/>
</dbReference>
<keyword evidence="5" id="KW-1185">Reference proteome</keyword>
<gene>
    <name evidence="4" type="ORF">C1280_11185</name>
</gene>
<dbReference type="OrthoDB" id="212263at2"/>
<evidence type="ECO:0000259" key="3">
    <source>
        <dbReference type="Pfam" id="PF13340"/>
    </source>
</evidence>
<sequence>MSEARRGYPSDVTDDEWSFAAPYLTLLREDAEQRTHDLRSVFDALRGVVKTGAHWRYIPNDFPPWAAVYPPARPWLAAGCFEAMAHDLREVIRAAAGRDPSPTAAVMDGRTIPSTPGSGTRAGYDGYKRRRGSKVHVAVDTLGLLLAVRVTAASEQERAQVFDLASDVQEATGQTVTPAFVDQGYTGDPPAADAAAHGIRLEVVKRPEANKGFVLLPRRRVVERRFGWLARFRRLARDDERTAEVLAGWHWVAFAGLMLTRVMKLAQEVENTI</sequence>
<dbReference type="AlphaFoldDB" id="A0A2Z3GXZ9"/>
<dbReference type="Proteomes" id="UP000245802">
    <property type="component" value="Chromosome"/>
</dbReference>
<evidence type="ECO:0000313" key="4">
    <source>
        <dbReference type="EMBL" id="AWM37521.1"/>
    </source>
</evidence>
<dbReference type="PANTHER" id="PTHR30007:SF0">
    <property type="entry name" value="TRANSPOSASE"/>
    <property type="match status" value="1"/>
</dbReference>
<feature type="domain" description="Transposase IS4-like" evidence="2">
    <location>
        <begin position="102"/>
        <end position="255"/>
    </location>
</feature>
<feature type="domain" description="Insertion element IS402-like" evidence="3">
    <location>
        <begin position="12"/>
        <end position="84"/>
    </location>
</feature>
<evidence type="ECO:0000256" key="1">
    <source>
        <dbReference type="SAM" id="MobiDB-lite"/>
    </source>
</evidence>
<dbReference type="KEGG" id="gog:C1280_11185"/>
<accession>A0A2Z3GXZ9</accession>
<dbReference type="NCBIfam" id="NF033580">
    <property type="entry name" value="transpos_IS5_3"/>
    <property type="match status" value="1"/>
</dbReference>
<dbReference type="Pfam" id="PF13340">
    <property type="entry name" value="DUF4096"/>
    <property type="match status" value="1"/>
</dbReference>
<feature type="region of interest" description="Disordered" evidence="1">
    <location>
        <begin position="100"/>
        <end position="126"/>
    </location>
</feature>
<dbReference type="PANTHER" id="PTHR30007">
    <property type="entry name" value="PHP DOMAIN PROTEIN"/>
    <property type="match status" value="1"/>
</dbReference>